<protein>
    <recommendedName>
        <fullName evidence="7">NAC domain-containing protein</fullName>
    </recommendedName>
</protein>
<name>A0AAD8RL79_LOLMU</name>
<evidence type="ECO:0000256" key="1">
    <source>
        <dbReference type="ARBA" id="ARBA00023015"/>
    </source>
</evidence>
<evidence type="ECO:0000256" key="5">
    <source>
        <dbReference type="SAM" id="MobiDB-lite"/>
    </source>
</evidence>
<keyword evidence="3" id="KW-0804">Transcription</keyword>
<feature type="transmembrane region" description="Helical" evidence="6">
    <location>
        <begin position="643"/>
        <end position="664"/>
    </location>
</feature>
<keyword evidence="6" id="KW-0472">Membrane</keyword>
<keyword evidence="1" id="KW-0805">Transcription regulation</keyword>
<evidence type="ECO:0000313" key="9">
    <source>
        <dbReference type="Proteomes" id="UP001231189"/>
    </source>
</evidence>
<accession>A0AAD8RL79</accession>
<gene>
    <name evidence="8" type="ORF">QYE76_026875</name>
</gene>
<keyword evidence="9" id="KW-1185">Reference proteome</keyword>
<dbReference type="SUPFAM" id="SSF101941">
    <property type="entry name" value="NAC domain"/>
    <property type="match status" value="1"/>
</dbReference>
<evidence type="ECO:0000256" key="2">
    <source>
        <dbReference type="ARBA" id="ARBA00023125"/>
    </source>
</evidence>
<comment type="caution">
    <text evidence="8">The sequence shown here is derived from an EMBL/GenBank/DDBJ whole genome shotgun (WGS) entry which is preliminary data.</text>
</comment>
<keyword evidence="6" id="KW-1133">Transmembrane helix</keyword>
<dbReference type="AlphaFoldDB" id="A0AAD8RL79"/>
<dbReference type="InterPro" id="IPR003441">
    <property type="entry name" value="NAC-dom"/>
</dbReference>
<dbReference type="PROSITE" id="PS51005">
    <property type="entry name" value="NAC"/>
    <property type="match status" value="1"/>
</dbReference>
<evidence type="ECO:0000256" key="4">
    <source>
        <dbReference type="ARBA" id="ARBA00023242"/>
    </source>
</evidence>
<keyword evidence="4" id="KW-0539">Nucleus</keyword>
<evidence type="ECO:0000256" key="3">
    <source>
        <dbReference type="ARBA" id="ARBA00023163"/>
    </source>
</evidence>
<dbReference type="PANTHER" id="PTHR31744">
    <property type="entry name" value="PROTEIN CUP-SHAPED COTYLEDON 2-RELATED"/>
    <property type="match status" value="1"/>
</dbReference>
<dbReference type="Pfam" id="PF02365">
    <property type="entry name" value="NAM"/>
    <property type="match status" value="1"/>
</dbReference>
<evidence type="ECO:0000256" key="6">
    <source>
        <dbReference type="SAM" id="Phobius"/>
    </source>
</evidence>
<dbReference type="GO" id="GO:0003677">
    <property type="term" value="F:DNA binding"/>
    <property type="evidence" value="ECO:0007669"/>
    <property type="project" value="UniProtKB-KW"/>
</dbReference>
<dbReference type="Gene3D" id="2.170.150.80">
    <property type="entry name" value="NAC domain"/>
    <property type="match status" value="1"/>
</dbReference>
<dbReference type="PANTHER" id="PTHR31744:SF210">
    <property type="entry name" value="NAC DOMAIN-CONTAINING PROTEIN 86-LIKE"/>
    <property type="match status" value="1"/>
</dbReference>
<sequence>MSPSLPDYTPPPPHAASAASAAAAEVPLAPGFRFHPTDEELVSYYLRRRALGRRLRTDAIAEVDLYRLEPWDLPPLSRIRSRDAQWYFFARLDRKVAGAGAGGRGGPGNRTNRATPRGYWKTTGKDREVCHRGRAVGMKKTLVFHAGRAPKGDRTNWVMHEYRLLDSDGPQDLLVVCRIFQKIGSGPQNGAQYGAPYMEEEWEEEDDAIENTPTSGTSTEMAAITDTASAESNVEDEHIFSNINELVQTQEVLDSPEMAHLQAQGLNETGEGSYGDGDISIEEILQNPVSNISSENIVEPEAQNAVDDHFSLADLSGYPSQDDGYVGQDGPIIWSDPSNGEVAEWPLRTYSNQNQANGTLSVEEFFDAGNDTNTYSGQEQACPSDDQNLYLQTNGLPGPQQVDDNMPFFDASDNHKWEDGNDDYLNVNGLIYPPIENESLFDVGEDLMAYFAEEDDFKFDISGSAGGSDSQLPDMLNFAQKDESKDGSTFDGISTFTNAKAQYGASSSGSRGNLYPDSALPGVPMDEKVDNDSSFRKRFISMLDYPAPPAMASEFPPTTGKSVAALSGASSVVRVTAGFVQHGGLSFTDSSDSWPLQKHVDFSLHLSVTVESSSMSTTKSIGGFDEEPATRMSTVPSVLRGGLYLFFVSAMILMLSFKVGSCIYSR</sequence>
<dbReference type="GO" id="GO:0006355">
    <property type="term" value="P:regulation of DNA-templated transcription"/>
    <property type="evidence" value="ECO:0007669"/>
    <property type="project" value="InterPro"/>
</dbReference>
<reference evidence="8" key="1">
    <citation type="submission" date="2023-07" db="EMBL/GenBank/DDBJ databases">
        <title>A chromosome-level genome assembly of Lolium multiflorum.</title>
        <authorList>
            <person name="Chen Y."/>
            <person name="Copetti D."/>
            <person name="Kolliker R."/>
            <person name="Studer B."/>
        </authorList>
    </citation>
    <scope>NUCLEOTIDE SEQUENCE</scope>
    <source>
        <strain evidence="8">02402/16</strain>
        <tissue evidence="8">Leaf</tissue>
    </source>
</reference>
<organism evidence="8 9">
    <name type="scientific">Lolium multiflorum</name>
    <name type="common">Italian ryegrass</name>
    <name type="synonym">Lolium perenne subsp. multiflorum</name>
    <dbReference type="NCBI Taxonomy" id="4521"/>
    <lineage>
        <taxon>Eukaryota</taxon>
        <taxon>Viridiplantae</taxon>
        <taxon>Streptophyta</taxon>
        <taxon>Embryophyta</taxon>
        <taxon>Tracheophyta</taxon>
        <taxon>Spermatophyta</taxon>
        <taxon>Magnoliopsida</taxon>
        <taxon>Liliopsida</taxon>
        <taxon>Poales</taxon>
        <taxon>Poaceae</taxon>
        <taxon>BOP clade</taxon>
        <taxon>Pooideae</taxon>
        <taxon>Poodae</taxon>
        <taxon>Poeae</taxon>
        <taxon>Poeae Chloroplast Group 2 (Poeae type)</taxon>
        <taxon>Loliodinae</taxon>
        <taxon>Loliinae</taxon>
        <taxon>Lolium</taxon>
    </lineage>
</organism>
<keyword evidence="6" id="KW-0812">Transmembrane</keyword>
<dbReference type="EMBL" id="JAUUTY010000006">
    <property type="protein sequence ID" value="KAK1621358.1"/>
    <property type="molecule type" value="Genomic_DNA"/>
</dbReference>
<keyword evidence="2" id="KW-0238">DNA-binding</keyword>
<evidence type="ECO:0000313" key="8">
    <source>
        <dbReference type="EMBL" id="KAK1621358.1"/>
    </source>
</evidence>
<proteinExistence type="predicted"/>
<dbReference type="Proteomes" id="UP001231189">
    <property type="component" value="Unassembled WGS sequence"/>
</dbReference>
<feature type="compositionally biased region" description="Gly residues" evidence="5">
    <location>
        <begin position="99"/>
        <end position="108"/>
    </location>
</feature>
<dbReference type="InterPro" id="IPR036093">
    <property type="entry name" value="NAC_dom_sf"/>
</dbReference>
<evidence type="ECO:0000259" key="7">
    <source>
        <dbReference type="PROSITE" id="PS51005"/>
    </source>
</evidence>
<feature type="domain" description="NAC" evidence="7">
    <location>
        <begin position="28"/>
        <end position="182"/>
    </location>
</feature>
<feature type="region of interest" description="Disordered" evidence="5">
    <location>
        <begin position="99"/>
        <end position="121"/>
    </location>
</feature>